<dbReference type="Pfam" id="PF14368">
    <property type="entry name" value="LTP_2"/>
    <property type="match status" value="1"/>
</dbReference>
<feature type="signal peptide" evidence="1">
    <location>
        <begin position="1"/>
        <end position="25"/>
    </location>
</feature>
<feature type="chain" id="PRO_5042333998" description="Bifunctional inhibitor/plant lipid transfer protein/seed storage helical domain-containing protein" evidence="1">
    <location>
        <begin position="26"/>
        <end position="113"/>
    </location>
</feature>
<keyword evidence="5" id="KW-1185">Reference proteome</keyword>
<evidence type="ECO:0000259" key="2">
    <source>
        <dbReference type="SMART" id="SM00499"/>
    </source>
</evidence>
<dbReference type="SUPFAM" id="SSF47699">
    <property type="entry name" value="Bifunctional inhibitor/lipid-transfer protein/seed storage 2S albumin"/>
    <property type="match status" value="1"/>
</dbReference>
<dbReference type="InterPro" id="IPR039265">
    <property type="entry name" value="DIR1-like"/>
</dbReference>
<dbReference type="CDD" id="cd00010">
    <property type="entry name" value="AAI_LTSS"/>
    <property type="match status" value="1"/>
</dbReference>
<name>A0A176VPX4_MARPO</name>
<dbReference type="GO" id="GO:0005504">
    <property type="term" value="F:fatty acid binding"/>
    <property type="evidence" value="ECO:0007669"/>
    <property type="project" value="InterPro"/>
</dbReference>
<dbReference type="SMART" id="SM00499">
    <property type="entry name" value="AAI"/>
    <property type="match status" value="1"/>
</dbReference>
<sequence length="113" mass="11797">MATTRALVVALILMGILAFSHVSEAASKKNCGKDPLGALKPCLKAVIGSKPPAPDAACCKVVKKANLDCLCDAFTSAKPPPGFKPNISAALALPKKCKRSIPKNYKCKGISFK</sequence>
<evidence type="ECO:0000256" key="1">
    <source>
        <dbReference type="SAM" id="SignalP"/>
    </source>
</evidence>
<dbReference type="Proteomes" id="UP001162541">
    <property type="component" value="Chromosome 4"/>
</dbReference>
<dbReference type="Gene3D" id="1.10.110.10">
    <property type="entry name" value="Plant lipid-transfer and hydrophobic proteins"/>
    <property type="match status" value="1"/>
</dbReference>
<dbReference type="AlphaFoldDB" id="A0A176VPX4"/>
<dbReference type="GO" id="GO:0009627">
    <property type="term" value="P:systemic acquired resistance"/>
    <property type="evidence" value="ECO:0007669"/>
    <property type="project" value="InterPro"/>
</dbReference>
<reference evidence="6" key="3">
    <citation type="journal article" date="2020" name="Curr. Biol.">
        <title>Chromatin organization in early land plants reveals an ancestral association between H3K27me3, transposons, and constitutive heterochromatin.</title>
        <authorList>
            <person name="Montgomery S.A."/>
            <person name="Tanizawa Y."/>
            <person name="Galik B."/>
            <person name="Wang N."/>
            <person name="Ito T."/>
            <person name="Mochizuki T."/>
            <person name="Akimcheva S."/>
            <person name="Bowman J.L."/>
            <person name="Cognat V."/>
            <person name="Marechal-Drouard L."/>
            <person name="Ekker H."/>
            <person name="Hong S.F."/>
            <person name="Kohchi T."/>
            <person name="Lin S.S."/>
            <person name="Liu L.D."/>
            <person name="Nakamura Y."/>
            <person name="Valeeva L.R."/>
            <person name="Shakirov E.V."/>
            <person name="Shippen D.E."/>
            <person name="Wei W.L."/>
            <person name="Yagura M."/>
            <person name="Yamaoka S."/>
            <person name="Yamato K.T."/>
            <person name="Liu C."/>
            <person name="Berger F."/>
        </authorList>
    </citation>
    <scope>NUCLEOTIDE SEQUENCE [LARGE SCALE GENOMIC DNA]</scope>
    <source>
        <strain evidence="6">Tak-1</strain>
    </source>
</reference>
<evidence type="ECO:0000313" key="5">
    <source>
        <dbReference type="Proteomes" id="UP000077202"/>
    </source>
</evidence>
<reference evidence="3" key="2">
    <citation type="journal article" date="2019" name="Curr. Biol.">
        <title>Chromatin organization in early land plants reveals an ancestral association between H3K27me3, transposons, and constitutive heterochromatin.</title>
        <authorList>
            <person name="Montgomery S.A."/>
            <person name="Tanizawa Y."/>
            <person name="Galik B."/>
            <person name="Wang N."/>
            <person name="Ito T."/>
            <person name="Mochizuki T."/>
            <person name="Akimcheva S."/>
            <person name="Bowman J."/>
            <person name="Cognat V."/>
            <person name="Drouard L."/>
            <person name="Ekker H."/>
            <person name="Houng S."/>
            <person name="Kohchi T."/>
            <person name="Lin S."/>
            <person name="Liu L.D."/>
            <person name="Nakamura Y."/>
            <person name="Valeeva L.R."/>
            <person name="Shakirov E.V."/>
            <person name="Shippen D.E."/>
            <person name="Wei W."/>
            <person name="Yagura M."/>
            <person name="Yamaoka S."/>
            <person name="Yamato K.T."/>
            <person name="Liu C."/>
            <person name="Berger F."/>
        </authorList>
    </citation>
    <scope>NUCLEOTIDE SEQUENCE [LARGE SCALE GENOMIC DNA]</scope>
    <source>
        <strain evidence="3">Tak-1</strain>
    </source>
</reference>
<dbReference type="InterPro" id="IPR016140">
    <property type="entry name" value="Bifunc_inhib/LTP/seed_store"/>
</dbReference>
<dbReference type="EMBL" id="AP019869">
    <property type="protein sequence ID" value="BBN08024.1"/>
    <property type="molecule type" value="Genomic_DNA"/>
</dbReference>
<organism evidence="4 5">
    <name type="scientific">Marchantia polymorpha subsp. ruderalis</name>
    <dbReference type="NCBI Taxonomy" id="1480154"/>
    <lineage>
        <taxon>Eukaryota</taxon>
        <taxon>Viridiplantae</taxon>
        <taxon>Streptophyta</taxon>
        <taxon>Embryophyta</taxon>
        <taxon>Marchantiophyta</taxon>
        <taxon>Marchantiopsida</taxon>
        <taxon>Marchantiidae</taxon>
        <taxon>Marchantiales</taxon>
        <taxon>Marchantiaceae</taxon>
        <taxon>Marchantia</taxon>
    </lineage>
</organism>
<dbReference type="InterPro" id="IPR036312">
    <property type="entry name" value="Bifun_inhib/LTP/seed_sf"/>
</dbReference>
<dbReference type="EMBL" id="LVLJ01002992">
    <property type="protein sequence ID" value="OAE22958.1"/>
    <property type="molecule type" value="Genomic_DNA"/>
</dbReference>
<dbReference type="Proteomes" id="UP000077202">
    <property type="component" value="Unassembled WGS sequence"/>
</dbReference>
<dbReference type="PANTHER" id="PTHR33122">
    <property type="entry name" value="LIPID BINDING PROTEIN-RELATED"/>
    <property type="match status" value="1"/>
</dbReference>
<keyword evidence="1" id="KW-0732">Signal</keyword>
<proteinExistence type="predicted"/>
<reference evidence="4 5" key="1">
    <citation type="submission" date="2016-03" db="EMBL/GenBank/DDBJ databases">
        <title>Mechanisms controlling the formation of the plant cell surface in tip-growing cells are functionally conserved among land plants.</title>
        <authorList>
            <person name="Honkanen S."/>
            <person name="Jones V.A."/>
            <person name="Morieri G."/>
            <person name="Champion C."/>
            <person name="Hetherington A.J."/>
            <person name="Kelly S."/>
            <person name="Saint-Marcoux D."/>
            <person name="Proust H."/>
            <person name="Prescott H."/>
            <person name="Dolan L."/>
        </authorList>
    </citation>
    <scope>NUCLEOTIDE SEQUENCE [LARGE SCALE GENOMIC DNA]</scope>
    <source>
        <strain evidence="5">cv. Tak-1 and cv. Tak-2</strain>
        <tissue evidence="4">Whole gametophyte</tissue>
    </source>
</reference>
<dbReference type="PANTHER" id="PTHR33122:SF13">
    <property type="entry name" value="BIFUNCTIONAL INHIBITOR_LIPID-TRANSFER PROTEIN_SEED STORAGE 2S ALBUMIN SUPERFAMILY PROTEIN"/>
    <property type="match status" value="1"/>
</dbReference>
<evidence type="ECO:0000313" key="4">
    <source>
        <dbReference type="EMBL" id="OAE22958.1"/>
    </source>
</evidence>
<gene>
    <name evidence="4" type="ORF">AXG93_2997s1220</name>
    <name evidence="3" type="ORF">Mp_4g08220</name>
</gene>
<protein>
    <recommendedName>
        <fullName evidence="2">Bifunctional inhibitor/plant lipid transfer protein/seed storage helical domain-containing protein</fullName>
    </recommendedName>
</protein>
<feature type="domain" description="Bifunctional inhibitor/plant lipid transfer protein/seed storage helical" evidence="2">
    <location>
        <begin position="31"/>
        <end position="107"/>
    </location>
</feature>
<evidence type="ECO:0000313" key="6">
    <source>
        <dbReference type="Proteomes" id="UP001162541"/>
    </source>
</evidence>
<evidence type="ECO:0000313" key="3">
    <source>
        <dbReference type="EMBL" id="BBN08024.1"/>
    </source>
</evidence>
<accession>A0A176VPX4</accession>